<dbReference type="PANTHER" id="PTHR24193:SF121">
    <property type="entry name" value="ADA2A-CONTAINING COMPLEX COMPONENT 3, ISOFORM D"/>
    <property type="match status" value="1"/>
</dbReference>
<evidence type="ECO:0000313" key="6">
    <source>
        <dbReference type="Proteomes" id="UP001275084"/>
    </source>
</evidence>
<reference evidence="5" key="2">
    <citation type="submission" date="2023-06" db="EMBL/GenBank/DDBJ databases">
        <authorList>
            <consortium name="Lawrence Berkeley National Laboratory"/>
            <person name="Haridas S."/>
            <person name="Hensen N."/>
            <person name="Bonometti L."/>
            <person name="Westerberg I."/>
            <person name="Brannstrom I.O."/>
            <person name="Guillou S."/>
            <person name="Cros-Aarteil S."/>
            <person name="Calhoun S."/>
            <person name="Kuo A."/>
            <person name="Mondo S."/>
            <person name="Pangilinan J."/>
            <person name="Riley R."/>
            <person name="Labutti K."/>
            <person name="Andreopoulos B."/>
            <person name="Lipzen A."/>
            <person name="Chen C."/>
            <person name="Yanf M."/>
            <person name="Daum C."/>
            <person name="Ng V."/>
            <person name="Clum A."/>
            <person name="Steindorff A."/>
            <person name="Ohm R."/>
            <person name="Martin F."/>
            <person name="Silar P."/>
            <person name="Natvig D."/>
            <person name="Lalanne C."/>
            <person name="Gautier V."/>
            <person name="Ament-Velasquez S.L."/>
            <person name="Kruys A."/>
            <person name="Hutchinson M.I."/>
            <person name="Powell A.J."/>
            <person name="Barry K."/>
            <person name="Miller A.N."/>
            <person name="Grigoriev I.V."/>
            <person name="Debuchy R."/>
            <person name="Gladieux P."/>
            <person name="Thoren M.H."/>
            <person name="Johannesson H."/>
        </authorList>
    </citation>
    <scope>NUCLEOTIDE SEQUENCE</scope>
    <source>
        <strain evidence="5">CBS 955.72</strain>
    </source>
</reference>
<feature type="repeat" description="ANK" evidence="3">
    <location>
        <begin position="1090"/>
        <end position="1122"/>
    </location>
</feature>
<dbReference type="InterPro" id="IPR056884">
    <property type="entry name" value="NPHP3-like_N"/>
</dbReference>
<feature type="repeat" description="ANK" evidence="3">
    <location>
        <begin position="1509"/>
        <end position="1541"/>
    </location>
</feature>
<dbReference type="Pfam" id="PF00023">
    <property type="entry name" value="Ank"/>
    <property type="match status" value="2"/>
</dbReference>
<keyword evidence="2 3" id="KW-0040">ANK repeat</keyword>
<dbReference type="PROSITE" id="PS50297">
    <property type="entry name" value="ANK_REP_REGION"/>
    <property type="match status" value="5"/>
</dbReference>
<dbReference type="Pfam" id="PF12796">
    <property type="entry name" value="Ank_2"/>
    <property type="match status" value="4"/>
</dbReference>
<evidence type="ECO:0000256" key="2">
    <source>
        <dbReference type="ARBA" id="ARBA00023043"/>
    </source>
</evidence>
<dbReference type="PROSITE" id="PS50088">
    <property type="entry name" value="ANK_REPEAT"/>
    <property type="match status" value="6"/>
</dbReference>
<comment type="caution">
    <text evidence="5">The sequence shown here is derived from an EMBL/GenBank/DDBJ whole genome shotgun (WGS) entry which is preliminary data.</text>
</comment>
<feature type="repeat" description="ANK" evidence="3">
    <location>
        <begin position="1297"/>
        <end position="1329"/>
    </location>
</feature>
<dbReference type="GO" id="GO:0045944">
    <property type="term" value="P:positive regulation of transcription by RNA polymerase II"/>
    <property type="evidence" value="ECO:0007669"/>
    <property type="project" value="TreeGrafter"/>
</dbReference>
<evidence type="ECO:0000259" key="4">
    <source>
        <dbReference type="Pfam" id="PF24883"/>
    </source>
</evidence>
<dbReference type="Pfam" id="PF24883">
    <property type="entry name" value="NPHP3_N"/>
    <property type="match status" value="1"/>
</dbReference>
<feature type="repeat" description="ANK" evidence="3">
    <location>
        <begin position="1222"/>
        <end position="1254"/>
    </location>
</feature>
<reference evidence="5" key="1">
    <citation type="journal article" date="2023" name="Mol. Phylogenet. Evol.">
        <title>Genome-scale phylogeny and comparative genomics of the fungal order Sordariales.</title>
        <authorList>
            <person name="Hensen N."/>
            <person name="Bonometti L."/>
            <person name="Westerberg I."/>
            <person name="Brannstrom I.O."/>
            <person name="Guillou S."/>
            <person name="Cros-Aarteil S."/>
            <person name="Calhoun S."/>
            <person name="Haridas S."/>
            <person name="Kuo A."/>
            <person name="Mondo S."/>
            <person name="Pangilinan J."/>
            <person name="Riley R."/>
            <person name="LaButti K."/>
            <person name="Andreopoulos B."/>
            <person name="Lipzen A."/>
            <person name="Chen C."/>
            <person name="Yan M."/>
            <person name="Daum C."/>
            <person name="Ng V."/>
            <person name="Clum A."/>
            <person name="Steindorff A."/>
            <person name="Ohm R.A."/>
            <person name="Martin F."/>
            <person name="Silar P."/>
            <person name="Natvig D.O."/>
            <person name="Lalanne C."/>
            <person name="Gautier V."/>
            <person name="Ament-Velasquez S.L."/>
            <person name="Kruys A."/>
            <person name="Hutchinson M.I."/>
            <person name="Powell A.J."/>
            <person name="Barry K."/>
            <person name="Miller A.N."/>
            <person name="Grigoriev I.V."/>
            <person name="Debuchy R."/>
            <person name="Gladieux P."/>
            <person name="Hiltunen Thoren M."/>
            <person name="Johannesson H."/>
        </authorList>
    </citation>
    <scope>NUCLEOTIDE SEQUENCE</scope>
    <source>
        <strain evidence="5">CBS 955.72</strain>
    </source>
</reference>
<dbReference type="EMBL" id="JAUIQD010000005">
    <property type="protein sequence ID" value="KAK3349517.1"/>
    <property type="molecule type" value="Genomic_DNA"/>
</dbReference>
<sequence length="1560" mass="174710">MWLADFLENEGFDGTRISIFGATRACQNDPEARSREFHKSVAMFQKNSKLDHSYSVIFVEPLESFADSVAIRACQRQHENALPILGKAGAVLVGSDLGPRPGFVQDIDYRTVSMPLLDDWESNSTQEEYKFPTNSCPEYRSVVDAIWGLATELYWKPPVTSPGWGFLASSNTAGQQQQRANLVKQIGAMNSERLFKSLIPSEVTEAKDPAKHQGEGIEADPHFFRILNHKSFRRWLSSSDFDQAKPGILRVESSDLNLKFLCGSLGVYAKDYHVIHIDAQVLSKRYGQGLESPDGSSLIGPLLLTVFEFIAKAWAGRVVGGKIAGPPTSKLLQRIIEVSLAELKGSGSENVRQQLVIAMEHLGSNLAQVASDVLVGLKKDTQDLKVMILVSGLDSFMKCPELGRVIRCIRTLHRGTSRWCTLKTLFAHKQREDLTGLLGDLTSVTDSEISECLTSLGNSRLLRLKHVEARHGGTLDWFWKDKECQKWMKTEKSSILCLFGKPACGKSVLSKFIIDSTKAENCDIFGSQDILASFYFHIDQPDFCVSRTMLQELLHDILDQNPSFFPYFQSEYRKVRSRQLDQDSGRESEVWREEELKNVLRKIGGPETTAEGIRPYPKPVKVYLLVDGLDEATDPLACAQALTSSVFHELGGQICFKVLLTAREGLRGVDRCLRDAVKKHSGDLYQIKLQEKNKNDILEYTRSFLDDSLVEHLPWGIKDMENCRRMVVEQSCGIFLWAKLAKGLVGTYLNRGMEASLASFKRFLRDIPEDIDQLYSRLLARLIERLEDDTHRRESIRNMKLIFQIVLQARRSLSVEEFRDAYILPGLDQGLDDARKTNIHVIIPQLTGNFLEVHQREGSGHVGMLHPTAADFLRKQEVWLDGEPLLIPEDAPQLSVMANACLRFLELASEDLKANRCTPSNLTTSDLGSFESLTRSIDNYPFLVYALEHTPSHINLKWDSHAKKLIALLSHMSQSPIRFLLRDWMQKQAKSLPPAKKKQLPELKICTRKEAISFANCLLHCAAALRLRTAVKIAIAAGADIESRSVLHESRERAICLAIMPPQGRSEVPSESIVRILLQNGANPNASTQYQGTPLHYAGGYMRERVVELLLQNNANVHAKDFSDMTPLHRTVIGLSQARLEYEMQDTGAVKRAPTDLREASLACVELLARANADLQAVDNQGRKPIHWAAGLRGRGDILKFLVEYAGPSTEKKVANTKCQLQQTVPLHWASGFGHLEIVHYLLRKGAQAEWEDKRGKTAVNWAARYGRHDILKLLLDDLDSKGRNAQKIVNTKERPGGKTALMWSSQWNHTACVNLLIEARADVNAQEDGGRTALIYASREGHTDCMIPLLRAGANVNLAEDDDSFGGTPLSWAVTGGRPEAVELLLKHGAAIDDKTRPLLGWAAAFGKFDMFKKLRKMAADQHLHLEPDEPDLNGNTPFMLAASRGQMEMVTYLSNLPYCEANTRINIHHENLEGNTALLLAAGWARVQVVGWLVTKAGLDVNHVNYLGNTALHRAARWGHRDVIEDLLSRGARTNIRNNEGKVYSHILKEHEMYNEGL</sequence>
<dbReference type="GO" id="GO:0000976">
    <property type="term" value="F:transcription cis-regulatory region binding"/>
    <property type="evidence" value="ECO:0007669"/>
    <property type="project" value="TreeGrafter"/>
</dbReference>
<name>A0AAJ0HEU7_9PEZI</name>
<feature type="repeat" description="ANK" evidence="3">
    <location>
        <begin position="1366"/>
        <end position="1398"/>
    </location>
</feature>
<gene>
    <name evidence="5" type="ORF">B0T25DRAFT_245146</name>
</gene>
<proteinExistence type="predicted"/>
<organism evidence="5 6">
    <name type="scientific">Lasiosphaeria hispida</name>
    <dbReference type="NCBI Taxonomy" id="260671"/>
    <lineage>
        <taxon>Eukaryota</taxon>
        <taxon>Fungi</taxon>
        <taxon>Dikarya</taxon>
        <taxon>Ascomycota</taxon>
        <taxon>Pezizomycotina</taxon>
        <taxon>Sordariomycetes</taxon>
        <taxon>Sordariomycetidae</taxon>
        <taxon>Sordariales</taxon>
        <taxon>Lasiosphaeriaceae</taxon>
        <taxon>Lasiosphaeria</taxon>
    </lineage>
</organism>
<keyword evidence="1" id="KW-0677">Repeat</keyword>
<dbReference type="Gene3D" id="1.25.40.20">
    <property type="entry name" value="Ankyrin repeat-containing domain"/>
    <property type="match status" value="4"/>
</dbReference>
<accession>A0AAJ0HEU7</accession>
<evidence type="ECO:0000256" key="1">
    <source>
        <dbReference type="ARBA" id="ARBA00022737"/>
    </source>
</evidence>
<dbReference type="InterPro" id="IPR050663">
    <property type="entry name" value="Ankyrin-SOCS_Box"/>
</dbReference>
<feature type="domain" description="Nephrocystin 3-like N-terminal" evidence="4">
    <location>
        <begin position="473"/>
        <end position="663"/>
    </location>
</feature>
<evidence type="ECO:0000313" key="5">
    <source>
        <dbReference type="EMBL" id="KAK3349517.1"/>
    </source>
</evidence>
<dbReference type="SMART" id="SM00248">
    <property type="entry name" value="ANK"/>
    <property type="match status" value="12"/>
</dbReference>
<dbReference type="InterPro" id="IPR036770">
    <property type="entry name" value="Ankyrin_rpt-contain_sf"/>
</dbReference>
<dbReference type="GO" id="GO:0005634">
    <property type="term" value="C:nucleus"/>
    <property type="evidence" value="ECO:0007669"/>
    <property type="project" value="TreeGrafter"/>
</dbReference>
<dbReference type="InterPro" id="IPR002110">
    <property type="entry name" value="Ankyrin_rpt"/>
</dbReference>
<protein>
    <submittedName>
        <fullName evidence="5">Ankyrin repeat-containing domain protein</fullName>
    </submittedName>
</protein>
<feature type="repeat" description="ANK" evidence="3">
    <location>
        <begin position="1330"/>
        <end position="1362"/>
    </location>
</feature>
<dbReference type="SUPFAM" id="SSF48403">
    <property type="entry name" value="Ankyrin repeat"/>
    <property type="match status" value="2"/>
</dbReference>
<dbReference type="PANTHER" id="PTHR24193">
    <property type="entry name" value="ANKYRIN REPEAT PROTEIN"/>
    <property type="match status" value="1"/>
</dbReference>
<evidence type="ECO:0000256" key="3">
    <source>
        <dbReference type="PROSITE-ProRule" id="PRU00023"/>
    </source>
</evidence>
<dbReference type="Proteomes" id="UP001275084">
    <property type="component" value="Unassembled WGS sequence"/>
</dbReference>
<keyword evidence="6" id="KW-1185">Reference proteome</keyword>